<organism evidence="1 2">
    <name type="scientific">Rathayibacter tanaceti</name>
    <dbReference type="NCBI Taxonomy" id="1671680"/>
    <lineage>
        <taxon>Bacteria</taxon>
        <taxon>Bacillati</taxon>
        <taxon>Actinomycetota</taxon>
        <taxon>Actinomycetes</taxon>
        <taxon>Micrococcales</taxon>
        <taxon>Microbacteriaceae</taxon>
        <taxon>Rathayibacter</taxon>
    </lineage>
</organism>
<gene>
    <name evidence="1" type="ORF">EV639_10756</name>
</gene>
<sequence>MGALSATVRAAIHHVQVRPEVTGRPSGGPTLEETSMKKLINDPKNVVTESVAGFGLAHSDLVRVQEDPLFVVRADPPRAGKVGIVSGGGSGHEPLHAGFVGVGMLDAAVPGAVFTSPTPDPIVGATKAVDGGAGVLHIVKNYTGDVLNFETAAELAGAEGIEVRSVIVDDDVAVKDSLYTAGRRGVAGTVLVEKIAGAAAERGDSLDEVAAIAQRVVANVRSMGVALTPCIVPHAGEPSFELGEDEIEIGIGIHGEPGREKIRLESADRIVDRILEPILEDLPFSSGDEVLLFVNGMGGTPQIELYIAYRRAAEALAEKGITVIRSLVGNYTTSLEMQGFSLSLLTLDERLTELWDAPVQTAALRWGR</sequence>
<evidence type="ECO:0000313" key="1">
    <source>
        <dbReference type="EMBL" id="TCO36377.1"/>
    </source>
</evidence>
<reference evidence="1 2" key="1">
    <citation type="journal article" date="2015" name="Stand. Genomic Sci.">
        <title>Genomic Encyclopedia of Bacterial and Archaeal Type Strains, Phase III: the genomes of soil and plant-associated and newly described type strains.</title>
        <authorList>
            <person name="Whitman W.B."/>
            <person name="Woyke T."/>
            <person name="Klenk H.P."/>
            <person name="Zhou Y."/>
            <person name="Lilburn T.G."/>
            <person name="Beck B.J."/>
            <person name="De Vos P."/>
            <person name="Vandamme P."/>
            <person name="Eisen J.A."/>
            <person name="Garrity G."/>
            <person name="Hugenholtz P."/>
            <person name="Kyrpides N.C."/>
        </authorList>
    </citation>
    <scope>NUCLEOTIDE SEQUENCE [LARGE SCALE GENOMIC DNA]</scope>
    <source>
        <strain evidence="1 2">VKM Ac-2596</strain>
    </source>
</reference>
<dbReference type="EMBL" id="SLWP01000007">
    <property type="protein sequence ID" value="TCO36377.1"/>
    <property type="molecule type" value="Genomic_DNA"/>
</dbReference>
<protein>
    <submittedName>
        <fullName evidence="1">Dihydroxyacetone kinase-like protein</fullName>
    </submittedName>
</protein>
<evidence type="ECO:0000313" key="2">
    <source>
        <dbReference type="Proteomes" id="UP000295366"/>
    </source>
</evidence>
<comment type="caution">
    <text evidence="1">The sequence shown here is derived from an EMBL/GenBank/DDBJ whole genome shotgun (WGS) entry which is preliminary data.</text>
</comment>
<dbReference type="Proteomes" id="UP000295366">
    <property type="component" value="Unassembled WGS sequence"/>
</dbReference>
<proteinExistence type="predicted"/>
<name>A0ACD2XI85_9MICO</name>
<accession>A0ACD2XI85</accession>
<keyword evidence="2" id="KW-1185">Reference proteome</keyword>